<dbReference type="PANTHER" id="PTHR21071">
    <property type="entry name" value="UDP-N-ACETYLENOLPYRUVOYLGLUCOSAMINE REDUCTASE"/>
    <property type="match status" value="1"/>
</dbReference>
<comment type="pathway">
    <text evidence="1">Cell wall biogenesis; peptidoglycan biosynthesis.</text>
</comment>
<keyword evidence="1" id="KW-0560">Oxidoreductase</keyword>
<feature type="active site" description="Proton donor" evidence="1">
    <location>
        <position position="222"/>
    </location>
</feature>
<dbReference type="HAMAP" id="MF_00037">
    <property type="entry name" value="MurB"/>
    <property type="match status" value="1"/>
</dbReference>
<evidence type="ECO:0000259" key="2">
    <source>
        <dbReference type="PROSITE" id="PS51387"/>
    </source>
</evidence>
<comment type="caution">
    <text evidence="3">The sequence shown here is derived from an EMBL/GenBank/DDBJ whole genome shotgun (WGS) entry which is preliminary data.</text>
</comment>
<dbReference type="SUPFAM" id="SSF56176">
    <property type="entry name" value="FAD-binding/transporter-associated domain-like"/>
    <property type="match status" value="1"/>
</dbReference>
<keyword evidence="4" id="KW-1185">Reference proteome</keyword>
<evidence type="ECO:0000313" key="3">
    <source>
        <dbReference type="EMBL" id="EGF54162.1"/>
    </source>
</evidence>
<comment type="catalytic activity">
    <reaction evidence="1">
        <text>UDP-N-acetyl-alpha-D-muramate + NADP(+) = UDP-N-acetyl-3-O-(1-carboxyvinyl)-alpha-D-glucosamine + NADPH + H(+)</text>
        <dbReference type="Rhea" id="RHEA:12248"/>
        <dbReference type="ChEBI" id="CHEBI:15378"/>
        <dbReference type="ChEBI" id="CHEBI:57783"/>
        <dbReference type="ChEBI" id="CHEBI:58349"/>
        <dbReference type="ChEBI" id="CHEBI:68483"/>
        <dbReference type="ChEBI" id="CHEBI:70757"/>
        <dbReference type="EC" id="1.3.1.98"/>
    </reaction>
</comment>
<dbReference type="InterPro" id="IPR036318">
    <property type="entry name" value="FAD-bd_PCMH-like_sf"/>
</dbReference>
<evidence type="ECO:0000256" key="1">
    <source>
        <dbReference type="HAMAP-Rule" id="MF_00037"/>
    </source>
</evidence>
<name>A0ABP2KW11_9BACE</name>
<comment type="function">
    <text evidence="1">Cell wall formation.</text>
</comment>
<keyword evidence="1" id="KW-0133">Cell shape</keyword>
<dbReference type="EMBL" id="AFBM01000006">
    <property type="protein sequence ID" value="EGF54162.1"/>
    <property type="molecule type" value="Genomic_DNA"/>
</dbReference>
<keyword evidence="1" id="KW-0131">Cell cycle</keyword>
<dbReference type="Pfam" id="PF01565">
    <property type="entry name" value="FAD_binding_4"/>
    <property type="match status" value="1"/>
</dbReference>
<keyword evidence="1" id="KW-0132">Cell division</keyword>
<accession>A0ABP2KW11</accession>
<keyword evidence="1" id="KW-0963">Cytoplasm</keyword>
<comment type="cofactor">
    <cofactor evidence="1">
        <name>FAD</name>
        <dbReference type="ChEBI" id="CHEBI:57692"/>
    </cofactor>
</comment>
<feature type="domain" description="FAD-binding PCMH-type" evidence="2">
    <location>
        <begin position="26"/>
        <end position="192"/>
    </location>
</feature>
<keyword evidence="1" id="KW-0274">FAD</keyword>
<evidence type="ECO:0000313" key="4">
    <source>
        <dbReference type="Proteomes" id="UP000010321"/>
    </source>
</evidence>
<gene>
    <name evidence="1" type="primary">murB</name>
    <name evidence="3" type="ORF">HMPREF9445_00506</name>
</gene>
<keyword evidence="1" id="KW-0961">Cell wall biogenesis/degradation</keyword>
<dbReference type="InterPro" id="IPR016169">
    <property type="entry name" value="FAD-bd_PCMH_sub2"/>
</dbReference>
<keyword evidence="1" id="KW-0521">NADP</keyword>
<feature type="active site" evidence="1">
    <location>
        <position position="314"/>
    </location>
</feature>
<protein>
    <recommendedName>
        <fullName evidence="1">UDP-N-acetylenolpyruvoylglucosamine reductase</fullName>
        <ecNumber evidence="1">1.3.1.98</ecNumber>
    </recommendedName>
    <alternativeName>
        <fullName evidence="1">UDP-N-acetylmuramate dehydrogenase</fullName>
    </alternativeName>
</protein>
<keyword evidence="1" id="KW-0573">Peptidoglycan synthesis</keyword>
<dbReference type="InterPro" id="IPR003170">
    <property type="entry name" value="MurB"/>
</dbReference>
<dbReference type="Proteomes" id="UP000010321">
    <property type="component" value="Unassembled WGS sequence"/>
</dbReference>
<feature type="active site" evidence="1">
    <location>
        <position position="169"/>
    </location>
</feature>
<proteinExistence type="inferred from homology"/>
<dbReference type="InterPro" id="IPR006094">
    <property type="entry name" value="Oxid_FAD_bind_N"/>
</dbReference>
<dbReference type="PANTHER" id="PTHR21071:SF4">
    <property type="entry name" value="UDP-N-ACETYLENOLPYRUVOYLGLUCOSAMINE REDUCTASE"/>
    <property type="match status" value="1"/>
</dbReference>
<comment type="similarity">
    <text evidence="1">Belongs to the MurB family.</text>
</comment>
<dbReference type="InterPro" id="IPR016166">
    <property type="entry name" value="FAD-bd_PCMH"/>
</dbReference>
<organism evidence="3 4">
    <name type="scientific">Bacteroides clarus YIT 12056</name>
    <dbReference type="NCBI Taxonomy" id="762984"/>
    <lineage>
        <taxon>Bacteria</taxon>
        <taxon>Pseudomonadati</taxon>
        <taxon>Bacteroidota</taxon>
        <taxon>Bacteroidia</taxon>
        <taxon>Bacteroidales</taxon>
        <taxon>Bacteroidaceae</taxon>
        <taxon>Bacteroides</taxon>
    </lineage>
</organism>
<dbReference type="Gene3D" id="3.30.465.10">
    <property type="match status" value="1"/>
</dbReference>
<dbReference type="RefSeq" id="WP_009120711.1">
    <property type="nucleotide sequence ID" value="NZ_FQWK01000006.1"/>
</dbReference>
<sequence>MITFLKNNQIPYKEHIPLSEFTGMNQMGILPLIVYPKKIEQLKTIYLKIINSKLSFDILGGITNTYLSNNYQRDIIIVTTKLKDIEKSDETIWVECGYSLTKIARKLSSEGITGYEGFIGIPGTIGAAAINNSGAFNSSISNVVKKVKLLTPQGHTIDLNNTELKYTTRNSVLKKNLEKGIVLCVELDITNKDTIENIQTKIKTVNTFRKSYIDGKHKSLGSIFVSSTLREIGKRHKLAIFTKKIINQPLKLFTHNNRFNTFLDFLFLGKPSLANHCDSLNRFCWKKDTKEEDFMEYLNYMQKLAGNQLKLEIEIRK</sequence>
<dbReference type="EC" id="1.3.1.98" evidence="1"/>
<reference evidence="3 4" key="1">
    <citation type="submission" date="2011-02" db="EMBL/GenBank/DDBJ databases">
        <authorList>
            <person name="Weinstock G."/>
            <person name="Sodergren E."/>
            <person name="Clifton S."/>
            <person name="Fulton L."/>
            <person name="Fulton B."/>
            <person name="Courtney L."/>
            <person name="Fronick C."/>
            <person name="Harrison M."/>
            <person name="Strong C."/>
            <person name="Farmer C."/>
            <person name="Delahaunty K."/>
            <person name="Markovic C."/>
            <person name="Hall O."/>
            <person name="Minx P."/>
            <person name="Tomlinson C."/>
            <person name="Mitreva M."/>
            <person name="Hou S."/>
            <person name="Chen J."/>
            <person name="Wollam A."/>
            <person name="Pepin K.H."/>
            <person name="Johnson M."/>
            <person name="Bhonagiri V."/>
            <person name="Zhang X."/>
            <person name="Suruliraj S."/>
            <person name="Warren W."/>
            <person name="Chinwalla A."/>
            <person name="Mardis E.R."/>
            <person name="Wilson R.K."/>
        </authorList>
    </citation>
    <scope>NUCLEOTIDE SEQUENCE [LARGE SCALE GENOMIC DNA]</scope>
    <source>
        <strain evidence="3 4">YIT 12056</strain>
    </source>
</reference>
<keyword evidence="1" id="KW-0285">Flavoprotein</keyword>
<dbReference type="PROSITE" id="PS51387">
    <property type="entry name" value="FAD_PCMH"/>
    <property type="match status" value="1"/>
</dbReference>
<comment type="subcellular location">
    <subcellularLocation>
        <location evidence="1">Cytoplasm</location>
    </subcellularLocation>
</comment>